<comment type="caution">
    <text evidence="1">The sequence shown here is derived from an EMBL/GenBank/DDBJ whole genome shotgun (WGS) entry which is preliminary data.</text>
</comment>
<protein>
    <submittedName>
        <fullName evidence="1">Uncharacterized protein</fullName>
    </submittedName>
</protein>
<dbReference type="Proteomes" id="UP000187406">
    <property type="component" value="Unassembled WGS sequence"/>
</dbReference>
<reference evidence="2" key="1">
    <citation type="submission" date="2016-04" db="EMBL/GenBank/DDBJ databases">
        <title>Cephalotus genome sequencing.</title>
        <authorList>
            <person name="Fukushima K."/>
            <person name="Hasebe M."/>
            <person name="Fang X."/>
        </authorList>
    </citation>
    <scope>NUCLEOTIDE SEQUENCE [LARGE SCALE GENOMIC DNA]</scope>
    <source>
        <strain evidence="2">cv. St1</strain>
    </source>
</reference>
<name>A0A1Q3D3U2_CEPFO</name>
<evidence type="ECO:0000313" key="1">
    <source>
        <dbReference type="EMBL" id="GAV87129.1"/>
    </source>
</evidence>
<dbReference type="AlphaFoldDB" id="A0A1Q3D3U2"/>
<evidence type="ECO:0000313" key="2">
    <source>
        <dbReference type="Proteomes" id="UP000187406"/>
    </source>
</evidence>
<keyword evidence="2" id="KW-1185">Reference proteome</keyword>
<gene>
    <name evidence="1" type="ORF">CFOL_v3_30555</name>
</gene>
<sequence length="113" mass="13250">MQLFCIKYDLKRRDVVSIFHSTYPHLSQLNSATPHRPLPLPLPLRWVASLATKTRSSTRPHRHQPHLARRLRLHNSRVTLLSSQVPKYVRVVQFYCFLVVLSSFTIVSNYELD</sequence>
<feature type="non-terminal residue" evidence="1">
    <location>
        <position position="113"/>
    </location>
</feature>
<accession>A0A1Q3D3U2</accession>
<proteinExistence type="predicted"/>
<dbReference type="EMBL" id="BDDD01004184">
    <property type="protein sequence ID" value="GAV87129.1"/>
    <property type="molecule type" value="Genomic_DNA"/>
</dbReference>
<dbReference type="InParanoid" id="A0A1Q3D3U2"/>
<organism evidence="1 2">
    <name type="scientific">Cephalotus follicularis</name>
    <name type="common">Albany pitcher plant</name>
    <dbReference type="NCBI Taxonomy" id="3775"/>
    <lineage>
        <taxon>Eukaryota</taxon>
        <taxon>Viridiplantae</taxon>
        <taxon>Streptophyta</taxon>
        <taxon>Embryophyta</taxon>
        <taxon>Tracheophyta</taxon>
        <taxon>Spermatophyta</taxon>
        <taxon>Magnoliopsida</taxon>
        <taxon>eudicotyledons</taxon>
        <taxon>Gunneridae</taxon>
        <taxon>Pentapetalae</taxon>
        <taxon>rosids</taxon>
        <taxon>fabids</taxon>
        <taxon>Oxalidales</taxon>
        <taxon>Cephalotaceae</taxon>
        <taxon>Cephalotus</taxon>
    </lineage>
</organism>